<feature type="chain" id="PRO_5039246532" description="SbsC C-terminal domain-containing protein" evidence="1">
    <location>
        <begin position="23"/>
        <end position="509"/>
    </location>
</feature>
<organism evidence="2 3">
    <name type="scientific">Neobacillus piezotolerans</name>
    <dbReference type="NCBI Taxonomy" id="2259171"/>
    <lineage>
        <taxon>Bacteria</taxon>
        <taxon>Bacillati</taxon>
        <taxon>Bacillota</taxon>
        <taxon>Bacilli</taxon>
        <taxon>Bacillales</taxon>
        <taxon>Bacillaceae</taxon>
        <taxon>Neobacillus</taxon>
    </lineage>
</organism>
<reference evidence="2 3" key="1">
    <citation type="submission" date="2018-07" db="EMBL/GenBank/DDBJ databases">
        <title>Bacillus sp. YLB-04 draft genome sequence.</title>
        <authorList>
            <person name="Yu L."/>
            <person name="Tang X."/>
        </authorList>
    </citation>
    <scope>NUCLEOTIDE SEQUENCE [LARGE SCALE GENOMIC DNA]</scope>
    <source>
        <strain evidence="2 3">YLB-04</strain>
    </source>
</reference>
<gene>
    <name evidence="2" type="ORF">DRW41_01455</name>
</gene>
<keyword evidence="3" id="KW-1185">Reference proteome</keyword>
<evidence type="ECO:0008006" key="4">
    <source>
        <dbReference type="Google" id="ProtNLM"/>
    </source>
</evidence>
<sequence>MKKSLKIAAPALALGLVFSSAANVSASTAGHKSDAKKVTVSVSVKAAAKDKEAKKRLESILKNISKVDSSTSKLAKATAELYAKAGTGNLSVKAEADFYKSTSGKLKANSNQLKAYKGQVDQVAKKYGKTESVNAAYAKITALNNVISQRQKKLADLHNQFVQAQKSKDASKLLAAIQESVVKAEAKNAALSKATAEFYAKAATTPVTAAAEMEFYKKTAADLGSVSKDLANVKNQLDGLVKYYGKTDVTTALYARISLQNEAVAVVKKSLDNLHNQYLQKAAVNQLALITEAVLKAEANMAATSKAIADYYASAATTPVTVNAEAEFYKKATGEINAHASQLSSLKKQLDAQVKVSGQSDAAKALYAKIAVQTEANAALKKKLNDLHSQYMKAEAAKQVAVVAGEVAKVEARVAAAAKATAEFYAKAATTPVTAKAEAEFYVGMTGELAASSIQLAGVKKQLDELVKKQGNTEASIAVYAKITAQNQAIAAASKTLLELHINFKPASA</sequence>
<comment type="caution">
    <text evidence="2">The sequence shown here is derived from an EMBL/GenBank/DDBJ whole genome shotgun (WGS) entry which is preliminary data.</text>
</comment>
<dbReference type="RefSeq" id="WP_115450188.1">
    <property type="nucleotide sequence ID" value="NZ_QNQT01000001.1"/>
</dbReference>
<protein>
    <recommendedName>
        <fullName evidence="4">SbsC C-terminal domain-containing protein</fullName>
    </recommendedName>
</protein>
<dbReference type="OrthoDB" id="2795839at2"/>
<dbReference type="Proteomes" id="UP000257144">
    <property type="component" value="Unassembled WGS sequence"/>
</dbReference>
<accession>A0A3D8GUV4</accession>
<keyword evidence="1" id="KW-0732">Signal</keyword>
<evidence type="ECO:0000313" key="3">
    <source>
        <dbReference type="Proteomes" id="UP000257144"/>
    </source>
</evidence>
<dbReference type="AlphaFoldDB" id="A0A3D8GUV4"/>
<proteinExistence type="predicted"/>
<evidence type="ECO:0000313" key="2">
    <source>
        <dbReference type="EMBL" id="RDU38264.1"/>
    </source>
</evidence>
<name>A0A3D8GUV4_9BACI</name>
<feature type="signal peptide" evidence="1">
    <location>
        <begin position="1"/>
        <end position="22"/>
    </location>
</feature>
<dbReference type="EMBL" id="QNQT01000001">
    <property type="protein sequence ID" value="RDU38264.1"/>
    <property type="molecule type" value="Genomic_DNA"/>
</dbReference>
<evidence type="ECO:0000256" key="1">
    <source>
        <dbReference type="SAM" id="SignalP"/>
    </source>
</evidence>